<feature type="region of interest" description="Disordered" evidence="1">
    <location>
        <begin position="234"/>
        <end position="256"/>
    </location>
</feature>
<dbReference type="Proteomes" id="UP000236447">
    <property type="component" value="Plasmid pP88_d"/>
</dbReference>
<reference evidence="3 4" key="2">
    <citation type="journal article" date="2017" name="Genome Biol. Evol.">
        <title>Trajectories and Drivers of Genome Evolution in Surface-Associated Marine Phaeobacter.</title>
        <authorList>
            <person name="Freese H.M."/>
            <person name="Sikorski J."/>
            <person name="Bunk B."/>
            <person name="Scheuner C."/>
            <person name="Meier-Kolthoff J.P."/>
            <person name="Sproer C."/>
            <person name="Gram L."/>
            <person name="Overmann J."/>
        </authorList>
    </citation>
    <scope>NUCLEOTIDE SEQUENCE [LARGE SCALE GENOMIC DNA]</scope>
    <source>
        <strain evidence="3 4">P88</strain>
        <plasmid evidence="4">pp88_d</plasmid>
    </source>
</reference>
<proteinExistence type="predicted"/>
<dbReference type="InterPro" id="IPR036397">
    <property type="entry name" value="RNaseH_sf"/>
</dbReference>
<dbReference type="InterPro" id="IPR012337">
    <property type="entry name" value="RNaseH-like_sf"/>
</dbReference>
<reference evidence="3 4" key="1">
    <citation type="journal article" date="2017" name="Front. Microbiol.">
        <title>Phaeobacter piscinae sp. nov., a species of the Roseobacter group and potential aquaculture probiont.</title>
        <authorList>
            <person name="Sonnenschein E.C."/>
            <person name="Phippen C.B.W."/>
            <person name="Nielsen K.F."/>
            <person name="Mateiu R.V."/>
            <person name="Melchiorsen J."/>
            <person name="Gram L."/>
            <person name="Overmann J."/>
            <person name="Freese H.M."/>
        </authorList>
    </citation>
    <scope>NUCLEOTIDE SEQUENCE [LARGE SCALE GENOMIC DNA]</scope>
    <source>
        <strain evidence="3 4">P88</strain>
        <plasmid evidence="4">pp88_d</plasmid>
    </source>
</reference>
<gene>
    <name evidence="3" type="ORF">PhaeoP88_04412</name>
</gene>
<evidence type="ECO:0000256" key="1">
    <source>
        <dbReference type="SAM" id="MobiDB-lite"/>
    </source>
</evidence>
<keyword evidence="3" id="KW-0614">Plasmid</keyword>
<dbReference type="GO" id="GO:0015074">
    <property type="term" value="P:DNA integration"/>
    <property type="evidence" value="ECO:0007669"/>
    <property type="project" value="InterPro"/>
</dbReference>
<organism evidence="3 4">
    <name type="scientific">Phaeobacter inhibens</name>
    <dbReference type="NCBI Taxonomy" id="221822"/>
    <lineage>
        <taxon>Bacteria</taxon>
        <taxon>Pseudomonadati</taxon>
        <taxon>Pseudomonadota</taxon>
        <taxon>Alphaproteobacteria</taxon>
        <taxon>Rhodobacterales</taxon>
        <taxon>Roseobacteraceae</taxon>
        <taxon>Phaeobacter</taxon>
    </lineage>
</organism>
<geneLocation type="plasmid" evidence="4">
    <name>pp88_d</name>
</geneLocation>
<evidence type="ECO:0000259" key="2">
    <source>
        <dbReference type="PROSITE" id="PS50994"/>
    </source>
</evidence>
<name>A0A2I7KGN0_9RHOB</name>
<dbReference type="PANTHER" id="PTHR47515:SF1">
    <property type="entry name" value="BLR2054 PROTEIN"/>
    <property type="match status" value="1"/>
</dbReference>
<evidence type="ECO:0000313" key="4">
    <source>
        <dbReference type="Proteomes" id="UP000236447"/>
    </source>
</evidence>
<sequence length="256" mass="29112">MKQPKKGRLWLNDGSRVRLRPEYRNHVWSYDFVHCRTLNILDEHSRECLAIKVKRKLNSDDVIDALSDLFIMRGVPSYIRSDNGPGFVAQAVQDWIRAADAKTAYIAPGSPWENGYCESFNARFRDELLTGEVFYGFREAEILIEQWRKHYNTKRPHSALISPTRPGNHRSDGPETGHALTIKPDHAGGADHELIPCSRHTTAFEMSLSCFFRIAMICSSLNRDRFILPSPSLGRILPQNGGGNGSQVRHSVPRRD</sequence>
<dbReference type="EMBL" id="CP010729">
    <property type="protein sequence ID" value="AUR01724.1"/>
    <property type="molecule type" value="Genomic_DNA"/>
</dbReference>
<dbReference type="AlphaFoldDB" id="A0A2I7KGN0"/>
<protein>
    <submittedName>
        <fullName evidence="3">Putative transposase OrfB</fullName>
    </submittedName>
</protein>
<evidence type="ECO:0000313" key="3">
    <source>
        <dbReference type="EMBL" id="AUR01724.1"/>
    </source>
</evidence>
<dbReference type="GO" id="GO:0003676">
    <property type="term" value="F:nucleic acid binding"/>
    <property type="evidence" value="ECO:0007669"/>
    <property type="project" value="InterPro"/>
</dbReference>
<feature type="domain" description="Integrase catalytic" evidence="2">
    <location>
        <begin position="1"/>
        <end position="171"/>
    </location>
</feature>
<dbReference type="SUPFAM" id="SSF53098">
    <property type="entry name" value="Ribonuclease H-like"/>
    <property type="match status" value="1"/>
</dbReference>
<dbReference type="Gene3D" id="3.30.420.10">
    <property type="entry name" value="Ribonuclease H-like superfamily/Ribonuclease H"/>
    <property type="match status" value="1"/>
</dbReference>
<dbReference type="PROSITE" id="PS50994">
    <property type="entry name" value="INTEGRASE"/>
    <property type="match status" value="1"/>
</dbReference>
<dbReference type="PANTHER" id="PTHR47515">
    <property type="entry name" value="LOW CALCIUM RESPONSE LOCUS PROTEIN T"/>
    <property type="match status" value="1"/>
</dbReference>
<dbReference type="Pfam" id="PF13683">
    <property type="entry name" value="rve_3"/>
    <property type="match status" value="1"/>
</dbReference>
<accession>A0A2I7KGN0</accession>
<dbReference type="InterPro" id="IPR001584">
    <property type="entry name" value="Integrase_cat-core"/>
</dbReference>